<evidence type="ECO:0000313" key="4">
    <source>
        <dbReference type="EMBL" id="PKU92989.1"/>
    </source>
</evidence>
<evidence type="ECO:0000259" key="3">
    <source>
        <dbReference type="SMART" id="SM00062"/>
    </source>
</evidence>
<sequence length="293" mass="31229">MKNKGLIIKAAASLAAIVFAASGLSACGSGSASSSSASSSSGTKTRTIVAVTGGGPAPFVFKDADGNVSGQNAELTEAIFAKLPQYKLEWKTAEFSALFTGLDAGRYQLAVNNLSKTKEREQKYEFTYPIYQDQYVAVVSKTSGIKAINTLDELAGKKVLVCASGCNISLALKKYNDANPSKASKLVYTQNEGLDTIRQTENGTADVYFLDKPTFGYLKKKGGLDTKALSLGEKAQSSLSSDSYSYLVLPKGETKLRDDINKAFKEVVKDGTSKKIDVKWFGADQTPDASVLN</sequence>
<evidence type="ECO:0000313" key="5">
    <source>
        <dbReference type="Proteomes" id="UP000233727"/>
    </source>
</evidence>
<feature type="signal peptide" evidence="2">
    <location>
        <begin position="1"/>
        <end position="20"/>
    </location>
</feature>
<dbReference type="AlphaFoldDB" id="A0A2N3QMS5"/>
<dbReference type="RefSeq" id="WP_101451909.1">
    <property type="nucleotide sequence ID" value="NZ_JBKZBE010000007.1"/>
</dbReference>
<dbReference type="InterPro" id="IPR001638">
    <property type="entry name" value="Solute-binding_3/MltF_N"/>
</dbReference>
<organism evidence="4 5">
    <name type="scientific">Bifidobacterium thermophilum</name>
    <dbReference type="NCBI Taxonomy" id="33905"/>
    <lineage>
        <taxon>Bacteria</taxon>
        <taxon>Bacillati</taxon>
        <taxon>Actinomycetota</taxon>
        <taxon>Actinomycetes</taxon>
        <taxon>Bifidobacteriales</taxon>
        <taxon>Bifidobacteriaceae</taxon>
        <taxon>Bifidobacterium</taxon>
    </lineage>
</organism>
<dbReference type="PROSITE" id="PS51257">
    <property type="entry name" value="PROKAR_LIPOPROTEIN"/>
    <property type="match status" value="1"/>
</dbReference>
<evidence type="ECO:0000256" key="2">
    <source>
        <dbReference type="SAM" id="SignalP"/>
    </source>
</evidence>
<dbReference type="PANTHER" id="PTHR35936:SF19">
    <property type="entry name" value="AMINO-ACID-BINDING PROTEIN YXEM-RELATED"/>
    <property type="match status" value="1"/>
</dbReference>
<name>A0A2N3QMS5_9BIFI</name>
<feature type="chain" id="PRO_5039332398" evidence="2">
    <location>
        <begin position="21"/>
        <end position="293"/>
    </location>
</feature>
<dbReference type="SMART" id="SM00062">
    <property type="entry name" value="PBPb"/>
    <property type="match status" value="1"/>
</dbReference>
<proteinExistence type="predicted"/>
<evidence type="ECO:0000256" key="1">
    <source>
        <dbReference type="ARBA" id="ARBA00022729"/>
    </source>
</evidence>
<gene>
    <name evidence="4" type="ORF">CQR47_0474</name>
</gene>
<dbReference type="STRING" id="33905.BTHE_0839"/>
<protein>
    <submittedName>
        <fullName evidence="4">Amino acid ABC transporter substrate binding protein</fullName>
    </submittedName>
</protein>
<dbReference type="Proteomes" id="UP000233727">
    <property type="component" value="Unassembled WGS sequence"/>
</dbReference>
<accession>A0A2N3QMS5</accession>
<dbReference type="PANTHER" id="PTHR35936">
    <property type="entry name" value="MEMBRANE-BOUND LYTIC MUREIN TRANSGLYCOSYLASE F"/>
    <property type="match status" value="1"/>
</dbReference>
<dbReference type="Gene3D" id="3.40.190.10">
    <property type="entry name" value="Periplasmic binding protein-like II"/>
    <property type="match status" value="2"/>
</dbReference>
<dbReference type="EMBL" id="PCGY01000010">
    <property type="protein sequence ID" value="PKU92989.1"/>
    <property type="molecule type" value="Genomic_DNA"/>
</dbReference>
<keyword evidence="1 2" id="KW-0732">Signal</keyword>
<feature type="domain" description="Solute-binding protein family 3/N-terminal" evidence="3">
    <location>
        <begin position="47"/>
        <end position="284"/>
    </location>
</feature>
<dbReference type="GeneID" id="78109404"/>
<dbReference type="SUPFAM" id="SSF53850">
    <property type="entry name" value="Periplasmic binding protein-like II"/>
    <property type="match status" value="1"/>
</dbReference>
<comment type="caution">
    <text evidence="4">The sequence shown here is derived from an EMBL/GenBank/DDBJ whole genome shotgun (WGS) entry which is preliminary data.</text>
</comment>
<reference evidence="4 5" key="1">
    <citation type="submission" date="2017-10" db="EMBL/GenBank/DDBJ databases">
        <title>Bifidobacterium genomics.</title>
        <authorList>
            <person name="Lugli G.A."/>
            <person name="Milani C."/>
            <person name="Mancabelli L."/>
        </authorList>
    </citation>
    <scope>NUCLEOTIDE SEQUENCE [LARGE SCALE GENOMIC DNA]</scope>
    <source>
        <strain evidence="4 5">1542B</strain>
    </source>
</reference>
<dbReference type="Pfam" id="PF00497">
    <property type="entry name" value="SBP_bac_3"/>
    <property type="match status" value="1"/>
</dbReference>